<feature type="chain" id="PRO_5016410326" evidence="9">
    <location>
        <begin position="25"/>
        <end position="649"/>
    </location>
</feature>
<dbReference type="GO" id="GO:0009279">
    <property type="term" value="C:cell outer membrane"/>
    <property type="evidence" value="ECO:0007669"/>
    <property type="project" value="UniProtKB-SubCell"/>
</dbReference>
<keyword evidence="4 8" id="KW-0812">Transmembrane</keyword>
<comment type="similarity">
    <text evidence="8">Belongs to the TonB-dependent receptor family.</text>
</comment>
<keyword evidence="7 8" id="KW-0998">Cell outer membrane</keyword>
<name>A0A2Z6B331_9BACT</name>
<dbReference type="KEGG" id="dfl:DFE_3100"/>
<evidence type="ECO:0000256" key="6">
    <source>
        <dbReference type="ARBA" id="ARBA00023136"/>
    </source>
</evidence>
<proteinExistence type="inferred from homology"/>
<dbReference type="Pfam" id="PF07715">
    <property type="entry name" value="Plug"/>
    <property type="match status" value="1"/>
</dbReference>
<feature type="signal peptide" evidence="9">
    <location>
        <begin position="1"/>
        <end position="24"/>
    </location>
</feature>
<dbReference type="InterPro" id="IPR037066">
    <property type="entry name" value="Plug_dom_sf"/>
</dbReference>
<organism evidence="11 12">
    <name type="scientific">Desulfovibrio ferrophilus</name>
    <dbReference type="NCBI Taxonomy" id="241368"/>
    <lineage>
        <taxon>Bacteria</taxon>
        <taxon>Pseudomonadati</taxon>
        <taxon>Thermodesulfobacteriota</taxon>
        <taxon>Desulfovibrionia</taxon>
        <taxon>Desulfovibrionales</taxon>
        <taxon>Desulfovibrionaceae</taxon>
        <taxon>Desulfovibrio</taxon>
    </lineage>
</organism>
<accession>A0A2Z6B331</accession>
<dbReference type="AlphaFoldDB" id="A0A2Z6B331"/>
<dbReference type="PANTHER" id="PTHR30069:SF29">
    <property type="entry name" value="HEMOGLOBIN AND HEMOGLOBIN-HAPTOGLOBIN-BINDING PROTEIN 1-RELATED"/>
    <property type="match status" value="1"/>
</dbReference>
<keyword evidence="5 9" id="KW-0732">Signal</keyword>
<evidence type="ECO:0000256" key="3">
    <source>
        <dbReference type="ARBA" id="ARBA00022452"/>
    </source>
</evidence>
<dbReference type="Proteomes" id="UP000269883">
    <property type="component" value="Chromosome"/>
</dbReference>
<keyword evidence="12" id="KW-1185">Reference proteome</keyword>
<dbReference type="PANTHER" id="PTHR30069">
    <property type="entry name" value="TONB-DEPENDENT OUTER MEMBRANE RECEPTOR"/>
    <property type="match status" value="1"/>
</dbReference>
<dbReference type="EMBL" id="AP017378">
    <property type="protein sequence ID" value="BBD09826.1"/>
    <property type="molecule type" value="Genomic_DNA"/>
</dbReference>
<gene>
    <name evidence="11" type="ORF">DFE_3100</name>
</gene>
<dbReference type="InterPro" id="IPR012910">
    <property type="entry name" value="Plug_dom"/>
</dbReference>
<evidence type="ECO:0000256" key="2">
    <source>
        <dbReference type="ARBA" id="ARBA00022448"/>
    </source>
</evidence>
<evidence type="ECO:0000256" key="8">
    <source>
        <dbReference type="PROSITE-ProRule" id="PRU01360"/>
    </source>
</evidence>
<evidence type="ECO:0000256" key="1">
    <source>
        <dbReference type="ARBA" id="ARBA00004571"/>
    </source>
</evidence>
<evidence type="ECO:0000256" key="9">
    <source>
        <dbReference type="SAM" id="SignalP"/>
    </source>
</evidence>
<keyword evidence="6 8" id="KW-0472">Membrane</keyword>
<dbReference type="InterPro" id="IPR036942">
    <property type="entry name" value="Beta-barrel_TonB_sf"/>
</dbReference>
<comment type="subcellular location">
    <subcellularLocation>
        <location evidence="1 8">Cell outer membrane</location>
        <topology evidence="1 8">Multi-pass membrane protein</topology>
    </subcellularLocation>
</comment>
<dbReference type="Gene3D" id="2.40.170.20">
    <property type="entry name" value="TonB-dependent receptor, beta-barrel domain"/>
    <property type="match status" value="1"/>
</dbReference>
<evidence type="ECO:0000259" key="10">
    <source>
        <dbReference type="Pfam" id="PF07715"/>
    </source>
</evidence>
<reference evidence="11 12" key="1">
    <citation type="journal article" date="2018" name="Sci. Adv.">
        <title>Multi-heme cytochromes provide a pathway for survival in energy-limited environments.</title>
        <authorList>
            <person name="Deng X."/>
            <person name="Dohmae N."/>
            <person name="Nealson K.H."/>
            <person name="Hashimoto K."/>
            <person name="Okamoto A."/>
        </authorList>
    </citation>
    <scope>NUCLEOTIDE SEQUENCE [LARGE SCALE GENOMIC DNA]</scope>
    <source>
        <strain evidence="11 12">IS5</strain>
    </source>
</reference>
<keyword evidence="2 8" id="KW-0813">Transport</keyword>
<protein>
    <submittedName>
        <fullName evidence="11">TonB-dependent receptor, plug</fullName>
    </submittedName>
</protein>
<evidence type="ECO:0000313" key="12">
    <source>
        <dbReference type="Proteomes" id="UP000269883"/>
    </source>
</evidence>
<dbReference type="SUPFAM" id="SSF56935">
    <property type="entry name" value="Porins"/>
    <property type="match status" value="1"/>
</dbReference>
<sequence length="649" mass="72029">MKSYRMAALILVFAALLLTTTAHADGPKSDTQPDAAPNTTQSVELEELEVIATPIIQGNEIDRYGATSTVVSEEQMDKLGALDLSSALRRTPGVTISRHNPVGAFGGGEGGAVFIRGMGSSRPGSEIKTFIDGVPAYMGVWNHPLIDLLPVDPIESIEVLKGPQPNRFGDALSIINIVPKRMRGDDFTTTIEASAGSYGTISQSLEHGGRIGEFDYYMGQGFRRSDGHREDADGRQFSLFGNLGVQLNQYWDVRLFALNVDNEASDPGPDDNSAAKEGSYETRMRLASLTFSNDFDMAHGEIKFFANAGEGYWRDQAGADDDCLNDFWFWGLKAREQFNITDDFEITVGLDQQWWDGNIRYTYDNGTDDSVLAPSFALTMPYASTSYLIGETDGWHIIPSVGVRQYEHNKFDSRTAPHAGLVAGYGSTEVHASMSKGISYPGHDVVILFPTAQWQDIEPEEVEHVEVGISHTFQDLFKIDLTYFHDDGQDRYVFTLPPFPPTWSNTEEFEIEGFEASLSVTPTPDLSLFTGLTIQNSTPGDMPYVPETTVSGGFNWQFLEDFNLSMDCEYVSDMYALKQVRKAGTSNTEKVDDHFLVNARLGWTFFLDDWDAEGELYLSVQNITDEDYEYKPNYPMPGTNGMVGVKLTF</sequence>
<evidence type="ECO:0000313" key="11">
    <source>
        <dbReference type="EMBL" id="BBD09826.1"/>
    </source>
</evidence>
<dbReference type="GO" id="GO:0044718">
    <property type="term" value="P:siderophore transmembrane transport"/>
    <property type="evidence" value="ECO:0007669"/>
    <property type="project" value="TreeGrafter"/>
</dbReference>
<keyword evidence="3 8" id="KW-1134">Transmembrane beta strand</keyword>
<evidence type="ECO:0000256" key="4">
    <source>
        <dbReference type="ARBA" id="ARBA00022692"/>
    </source>
</evidence>
<dbReference type="PROSITE" id="PS52016">
    <property type="entry name" value="TONB_DEPENDENT_REC_3"/>
    <property type="match status" value="1"/>
</dbReference>
<feature type="domain" description="TonB-dependent receptor plug" evidence="10">
    <location>
        <begin position="66"/>
        <end position="170"/>
    </location>
</feature>
<keyword evidence="11" id="KW-0675">Receptor</keyword>
<evidence type="ECO:0000256" key="7">
    <source>
        <dbReference type="ARBA" id="ARBA00023237"/>
    </source>
</evidence>
<dbReference type="Gene3D" id="2.170.130.10">
    <property type="entry name" value="TonB-dependent receptor, plug domain"/>
    <property type="match status" value="1"/>
</dbReference>
<dbReference type="InterPro" id="IPR039426">
    <property type="entry name" value="TonB-dep_rcpt-like"/>
</dbReference>
<evidence type="ECO:0000256" key="5">
    <source>
        <dbReference type="ARBA" id="ARBA00022729"/>
    </source>
</evidence>
<dbReference type="GO" id="GO:0015344">
    <property type="term" value="F:siderophore uptake transmembrane transporter activity"/>
    <property type="evidence" value="ECO:0007669"/>
    <property type="project" value="TreeGrafter"/>
</dbReference>